<keyword evidence="2" id="KW-1185">Reference proteome</keyword>
<dbReference type="EMBL" id="UZAJ01017300">
    <property type="protein sequence ID" value="VDO78634.1"/>
    <property type="molecule type" value="Genomic_DNA"/>
</dbReference>
<sequence length="68" mass="8000">MGDTVKGWDRCCHIKEIMTKEEEQRGDGDGTQYQLHYRGLTINADRWVEESSKCQYLPEDEMILLCDM</sequence>
<reference evidence="3" key="1">
    <citation type="submission" date="2016-06" db="UniProtKB">
        <authorList>
            <consortium name="WormBaseParasite"/>
        </authorList>
    </citation>
    <scope>IDENTIFICATION</scope>
</reference>
<dbReference type="Proteomes" id="UP000267606">
    <property type="component" value="Unassembled WGS sequence"/>
</dbReference>
<organism evidence="3">
    <name type="scientific">Onchocerca flexuosa</name>
    <dbReference type="NCBI Taxonomy" id="387005"/>
    <lineage>
        <taxon>Eukaryota</taxon>
        <taxon>Metazoa</taxon>
        <taxon>Ecdysozoa</taxon>
        <taxon>Nematoda</taxon>
        <taxon>Chromadorea</taxon>
        <taxon>Rhabditida</taxon>
        <taxon>Spirurina</taxon>
        <taxon>Spiruromorpha</taxon>
        <taxon>Filarioidea</taxon>
        <taxon>Onchocercidae</taxon>
        <taxon>Onchocerca</taxon>
    </lineage>
</organism>
<name>A0A183HW59_9BILA</name>
<gene>
    <name evidence="1" type="ORF">OFLC_LOCUS11720</name>
</gene>
<reference evidence="1 2" key="2">
    <citation type="submission" date="2018-11" db="EMBL/GenBank/DDBJ databases">
        <authorList>
            <consortium name="Pathogen Informatics"/>
        </authorList>
    </citation>
    <scope>NUCLEOTIDE SEQUENCE [LARGE SCALE GENOMIC DNA]</scope>
</reference>
<evidence type="ECO:0000313" key="2">
    <source>
        <dbReference type="Proteomes" id="UP000267606"/>
    </source>
</evidence>
<evidence type="ECO:0000313" key="1">
    <source>
        <dbReference type="EMBL" id="VDO78634.1"/>
    </source>
</evidence>
<evidence type="ECO:0000313" key="3">
    <source>
        <dbReference type="WBParaSite" id="OFLC_0001172101-mRNA-1"/>
    </source>
</evidence>
<dbReference type="AlphaFoldDB" id="A0A183HW59"/>
<dbReference type="WBParaSite" id="OFLC_0001172101-mRNA-1">
    <property type="protein sequence ID" value="OFLC_0001172101-mRNA-1"/>
    <property type="gene ID" value="OFLC_0001172101"/>
</dbReference>
<dbReference type="STRING" id="387005.A0A183HW59"/>
<accession>A0A183HW59</accession>
<protein>
    <submittedName>
        <fullName evidence="3">Tudor-knot domain-containing protein</fullName>
    </submittedName>
</protein>
<proteinExistence type="predicted"/>